<keyword evidence="3" id="KW-0238">DNA-binding</keyword>
<evidence type="ECO:0000259" key="1">
    <source>
        <dbReference type="Pfam" id="PF13280"/>
    </source>
</evidence>
<name>A0A6J4MST4_9ACTN</name>
<feature type="domain" description="Helicase XPB/Ssl2 N-terminal" evidence="2">
    <location>
        <begin position="522"/>
        <end position="644"/>
    </location>
</feature>
<dbReference type="GO" id="GO:0003677">
    <property type="term" value="F:DNA binding"/>
    <property type="evidence" value="ECO:0007669"/>
    <property type="project" value="UniProtKB-KW"/>
</dbReference>
<dbReference type="Pfam" id="PF13625">
    <property type="entry name" value="Helicase_C_3"/>
    <property type="match status" value="1"/>
</dbReference>
<dbReference type="Pfam" id="PF13280">
    <property type="entry name" value="WYL"/>
    <property type="match status" value="1"/>
</dbReference>
<evidence type="ECO:0000313" key="3">
    <source>
        <dbReference type="EMBL" id="CAA9367765.1"/>
    </source>
</evidence>
<dbReference type="EMBL" id="CADCUI010000088">
    <property type="protein sequence ID" value="CAA9367765.1"/>
    <property type="molecule type" value="Genomic_DNA"/>
</dbReference>
<evidence type="ECO:0000259" key="2">
    <source>
        <dbReference type="Pfam" id="PF13625"/>
    </source>
</evidence>
<reference evidence="3" key="1">
    <citation type="submission" date="2020-02" db="EMBL/GenBank/DDBJ databases">
        <authorList>
            <person name="Meier V. D."/>
        </authorList>
    </citation>
    <scope>NUCLEOTIDE SEQUENCE</scope>
    <source>
        <strain evidence="3">AVDCRST_MAG34</strain>
    </source>
</reference>
<protein>
    <submittedName>
        <fullName evidence="3">DNA-binding protein</fullName>
    </submittedName>
</protein>
<sequence>MVGTPAGIVVRMSAPLPESPPQPRTLADQLRGWADRRLAALLEARPDLANPAPQDCSQLASRAGTRASVLRALDRLTTLELAVLDALAVLGGRAGRDRLTEVVQAAPDSVSAALDRLADLALVWGTDDDLRVVTAVGEAVGTTVSRLGPPAEQLLASYGPERLAQLLADLGDRSSGDRAKDAVRIGELLAHPAAVERLVESCDPAARAMLDHLETTGSDGASEVAVAAVTVATAVAPVEQLVARGLLLPRDRRHLAVPREVGLARRGGRTTREPVDAMPPLATASREAGLVDRAAAGAASELVHRLELLLDHWGAEPPAALRQGGLSVRDLRASAALLHGDERLAALHVELAWASGLLGQGATTEVDAAWLPTDQYDRWRAQPMAQRWASAAAAWLHNPRLVGLVGSRAQGKTVNALAPDLESGWLVDTRLETLGEVASLPAGAVLASGTGVPSVVARHRWLRPRRPASRSDAVAWALDEAAVVGVMALGGLATSGRTLLEEGPAAAAKMLDPLLPPPVDHVLVQADLTAVAPGPLVESLARDLAVLAQVESRGGATVYRFTEASVRHAFDVGWSATEVHEAIGRAAGTEVPQPLRYLVDDVARTFGRVRVGTVESFLRSDDEAALTELAHDPRAAGLRLRRIAPTVMLSDTPIDVLLPKLRQLGVAPVVEGSDGGVHVARRDAHRARGPRTPRIPPASESAARRAAHAAAAVTAIRAGDRVADRRRLPASAPLRQSPAAVLALLREAVDAGAPVWIDYVDNDGSISERVVDPQRVEGGWLRAFDHRSEEVRSYAVHRITAVRPLAP</sequence>
<gene>
    <name evidence="3" type="ORF">AVDCRST_MAG34-3146</name>
</gene>
<accession>A0A6J4MST4</accession>
<organism evidence="3">
    <name type="scientific">uncultured Nocardioidaceae bacterium</name>
    <dbReference type="NCBI Taxonomy" id="253824"/>
    <lineage>
        <taxon>Bacteria</taxon>
        <taxon>Bacillati</taxon>
        <taxon>Actinomycetota</taxon>
        <taxon>Actinomycetes</taxon>
        <taxon>Propionibacteriales</taxon>
        <taxon>Nocardioidaceae</taxon>
        <taxon>environmental samples</taxon>
    </lineage>
</organism>
<dbReference type="InterPro" id="IPR026881">
    <property type="entry name" value="WYL_dom"/>
</dbReference>
<feature type="domain" description="WYL" evidence="1">
    <location>
        <begin position="741"/>
        <end position="803"/>
    </location>
</feature>
<dbReference type="AlphaFoldDB" id="A0A6J4MST4"/>
<proteinExistence type="predicted"/>
<dbReference type="PROSITE" id="PS52050">
    <property type="entry name" value="WYL"/>
    <property type="match status" value="1"/>
</dbReference>
<dbReference type="InterPro" id="IPR032830">
    <property type="entry name" value="XPB/Ssl2_N"/>
</dbReference>